<organism evidence="3 4">
    <name type="scientific">Vreelandella titanicae</name>
    <dbReference type="NCBI Taxonomy" id="664683"/>
    <lineage>
        <taxon>Bacteria</taxon>
        <taxon>Pseudomonadati</taxon>
        <taxon>Pseudomonadota</taxon>
        <taxon>Gammaproteobacteria</taxon>
        <taxon>Oceanospirillales</taxon>
        <taxon>Halomonadaceae</taxon>
        <taxon>Vreelandella</taxon>
    </lineage>
</organism>
<proteinExistence type="predicted"/>
<reference evidence="3 4" key="1">
    <citation type="submission" date="2019-12" db="EMBL/GenBank/DDBJ databases">
        <title>Genome sequencing and assembly of endphytes of Porphyra tenera.</title>
        <authorList>
            <person name="Park J.M."/>
            <person name="Shin R."/>
            <person name="Jo S.H."/>
        </authorList>
    </citation>
    <scope>NUCLEOTIDE SEQUENCE [LARGE SCALE GENOMIC DNA]</scope>
    <source>
        <strain evidence="3 4">GPM3</strain>
    </source>
</reference>
<evidence type="ECO:0000256" key="1">
    <source>
        <dbReference type="SAM" id="MobiDB-lite"/>
    </source>
</evidence>
<keyword evidence="2" id="KW-0732">Signal</keyword>
<feature type="compositionally biased region" description="Polar residues" evidence="1">
    <location>
        <begin position="34"/>
        <end position="56"/>
    </location>
</feature>
<dbReference type="AlphaFoldDB" id="A0AAP9NTI3"/>
<feature type="signal peptide" evidence="2">
    <location>
        <begin position="1"/>
        <end position="21"/>
    </location>
</feature>
<evidence type="ECO:0000256" key="2">
    <source>
        <dbReference type="SAM" id="SignalP"/>
    </source>
</evidence>
<dbReference type="RefSeq" id="WP_022519819.1">
    <property type="nucleotide sequence ID" value="NZ_CP054580.1"/>
</dbReference>
<dbReference type="EMBL" id="CP054580">
    <property type="protein sequence ID" value="QKS27202.1"/>
    <property type="molecule type" value="Genomic_DNA"/>
</dbReference>
<accession>A0AAP9NTI3</accession>
<name>A0AAP9NTI3_9GAMM</name>
<gene>
    <name evidence="3" type="ORF">FX987_05023</name>
</gene>
<keyword evidence="4" id="KW-1185">Reference proteome</keyword>
<protein>
    <submittedName>
        <fullName evidence="3">Uncharacterized protein</fullName>
    </submittedName>
</protein>
<feature type="chain" id="PRO_5042937798" evidence="2">
    <location>
        <begin position="22"/>
        <end position="56"/>
    </location>
</feature>
<dbReference type="Proteomes" id="UP000509761">
    <property type="component" value="Chromosome"/>
</dbReference>
<sequence length="56" mass="5823">MKFLNAALIIALLLSSGVALAERGSDEDNRIVYSGSTSTDSGNQDIPASQVLSDNP</sequence>
<evidence type="ECO:0000313" key="4">
    <source>
        <dbReference type="Proteomes" id="UP000509761"/>
    </source>
</evidence>
<feature type="region of interest" description="Disordered" evidence="1">
    <location>
        <begin position="29"/>
        <end position="56"/>
    </location>
</feature>
<evidence type="ECO:0000313" key="3">
    <source>
        <dbReference type="EMBL" id="QKS27202.1"/>
    </source>
</evidence>